<feature type="domain" description="Enoyl reductase (ER)" evidence="7">
    <location>
        <begin position="10"/>
        <end position="325"/>
    </location>
</feature>
<dbReference type="Pfam" id="PF08240">
    <property type="entry name" value="ADH_N"/>
    <property type="match status" value="1"/>
</dbReference>
<keyword evidence="5" id="KW-0862">Zinc</keyword>
<evidence type="ECO:0000256" key="3">
    <source>
        <dbReference type="ARBA" id="ARBA00013190"/>
    </source>
</evidence>
<dbReference type="Gene3D" id="3.40.50.720">
    <property type="entry name" value="NAD(P)-binding Rossmann-like Domain"/>
    <property type="match status" value="1"/>
</dbReference>
<proteinExistence type="inferred from homology"/>
<evidence type="ECO:0000256" key="1">
    <source>
        <dbReference type="ARBA" id="ARBA00001947"/>
    </source>
</evidence>
<comment type="cofactor">
    <cofactor evidence="1">
        <name>Zn(2+)</name>
        <dbReference type="ChEBI" id="CHEBI:29105"/>
    </cofactor>
</comment>
<comment type="similarity">
    <text evidence="2">Belongs to the zinc-containing alcohol dehydrogenase family.</text>
</comment>
<evidence type="ECO:0000256" key="5">
    <source>
        <dbReference type="ARBA" id="ARBA00022833"/>
    </source>
</evidence>
<accession>A0ABS8KW90</accession>
<dbReference type="InterPro" id="IPR013154">
    <property type="entry name" value="ADH-like_N"/>
</dbReference>
<comment type="caution">
    <text evidence="8">The sequence shown here is derived from an EMBL/GenBank/DDBJ whole genome shotgun (WGS) entry which is preliminary data.</text>
</comment>
<evidence type="ECO:0000259" key="7">
    <source>
        <dbReference type="SMART" id="SM00829"/>
    </source>
</evidence>
<dbReference type="InterPro" id="IPR011032">
    <property type="entry name" value="GroES-like_sf"/>
</dbReference>
<dbReference type="PROSITE" id="PS00059">
    <property type="entry name" value="ADH_ZINC"/>
    <property type="match status" value="1"/>
</dbReference>
<evidence type="ECO:0000313" key="9">
    <source>
        <dbReference type="Proteomes" id="UP001198862"/>
    </source>
</evidence>
<dbReference type="PANTHER" id="PTHR42940">
    <property type="entry name" value="ALCOHOL DEHYDROGENASE 1-RELATED"/>
    <property type="match status" value="1"/>
</dbReference>
<sequence length="327" mass="34167">MRAMVLSSRGGRLDLVQRPDPQPGAGEVLIRVEACGVCRTDLHIVDGELPDIRLPLVPGHEIVGIVEATGSGVPNRRLGTRVGVPWLGGTCGCCSYCTSDSENLCDRPVFTGLTRDGGFATHAVARADFTIPLDGFGDPVAAAPLLCAGLIGWRALKLSGAGHRIGIYGFGAAAHIIAQVCRWQGREVHAFTRPGDGAAQAHARSLGAAWVGGSDERPPAPLDAAILFAPVGDLVPAALRVVRKGGRVVCGGIHMSDIPAFPYSLLWGERQVLSVANLTREDAREFLAVAPLVPVKTSTTVYKLEAANEAIADLRAGAFQGAAVLVP</sequence>
<dbReference type="EC" id="1.1.1.1" evidence="3"/>
<dbReference type="PANTHER" id="PTHR42940:SF8">
    <property type="entry name" value="VACUOLAR PROTEIN SORTING-ASSOCIATED PROTEIN 11"/>
    <property type="match status" value="1"/>
</dbReference>
<gene>
    <name evidence="8" type="ORF">LJ725_15410</name>
</gene>
<evidence type="ECO:0000256" key="6">
    <source>
        <dbReference type="ARBA" id="ARBA00023002"/>
    </source>
</evidence>
<dbReference type="SUPFAM" id="SSF50129">
    <property type="entry name" value="GroES-like"/>
    <property type="match status" value="1"/>
</dbReference>
<dbReference type="SMART" id="SM00829">
    <property type="entry name" value="PKS_ER"/>
    <property type="match status" value="1"/>
</dbReference>
<organism evidence="8 9">
    <name type="scientific">Reyranella aquatilis</name>
    <dbReference type="NCBI Taxonomy" id="2035356"/>
    <lineage>
        <taxon>Bacteria</taxon>
        <taxon>Pseudomonadati</taxon>
        <taxon>Pseudomonadota</taxon>
        <taxon>Alphaproteobacteria</taxon>
        <taxon>Hyphomicrobiales</taxon>
        <taxon>Reyranellaceae</taxon>
        <taxon>Reyranella</taxon>
    </lineage>
</organism>
<dbReference type="Proteomes" id="UP001198862">
    <property type="component" value="Unassembled WGS sequence"/>
</dbReference>
<dbReference type="RefSeq" id="WP_230551525.1">
    <property type="nucleotide sequence ID" value="NZ_JAJISD010000006.1"/>
</dbReference>
<dbReference type="InterPro" id="IPR020843">
    <property type="entry name" value="ER"/>
</dbReference>
<evidence type="ECO:0000256" key="2">
    <source>
        <dbReference type="ARBA" id="ARBA00008072"/>
    </source>
</evidence>
<reference evidence="8 9" key="1">
    <citation type="submission" date="2021-11" db="EMBL/GenBank/DDBJ databases">
        <authorList>
            <person name="Lee D.-H."/>
            <person name="Kim S.-B."/>
        </authorList>
    </citation>
    <scope>NUCLEOTIDE SEQUENCE [LARGE SCALE GENOMIC DNA]</scope>
    <source>
        <strain evidence="8 9">KCTC 52223</strain>
    </source>
</reference>
<dbReference type="InterPro" id="IPR002328">
    <property type="entry name" value="ADH_Zn_CS"/>
</dbReference>
<dbReference type="SUPFAM" id="SSF51735">
    <property type="entry name" value="NAD(P)-binding Rossmann-fold domains"/>
    <property type="match status" value="1"/>
</dbReference>
<dbReference type="CDD" id="cd08298">
    <property type="entry name" value="CAD2"/>
    <property type="match status" value="1"/>
</dbReference>
<dbReference type="InterPro" id="IPR036291">
    <property type="entry name" value="NAD(P)-bd_dom_sf"/>
</dbReference>
<dbReference type="EMBL" id="JAJISD010000006">
    <property type="protein sequence ID" value="MCC8430361.1"/>
    <property type="molecule type" value="Genomic_DNA"/>
</dbReference>
<evidence type="ECO:0000256" key="4">
    <source>
        <dbReference type="ARBA" id="ARBA00022723"/>
    </source>
</evidence>
<keyword evidence="4" id="KW-0479">Metal-binding</keyword>
<dbReference type="InterPro" id="IPR014187">
    <property type="entry name" value="ADH_Zn_typ-2"/>
</dbReference>
<keyword evidence="6" id="KW-0560">Oxidoreductase</keyword>
<dbReference type="Gene3D" id="3.90.180.10">
    <property type="entry name" value="Medium-chain alcohol dehydrogenases, catalytic domain"/>
    <property type="match status" value="1"/>
</dbReference>
<protein>
    <recommendedName>
        <fullName evidence="3">alcohol dehydrogenase</fullName>
        <ecNumber evidence="3">1.1.1.1</ecNumber>
    </recommendedName>
</protein>
<dbReference type="NCBIfam" id="TIGR02822">
    <property type="entry name" value="adh_fam_2"/>
    <property type="match status" value="1"/>
</dbReference>
<name>A0ABS8KW90_9HYPH</name>
<keyword evidence="9" id="KW-1185">Reference proteome</keyword>
<evidence type="ECO:0000313" key="8">
    <source>
        <dbReference type="EMBL" id="MCC8430361.1"/>
    </source>
</evidence>